<accession>A0A9E6TC72</accession>
<dbReference type="KEGG" id="pze:HU754_002595"/>
<dbReference type="EMBL" id="CP077090">
    <property type="protein sequence ID" value="QXI12324.1"/>
    <property type="molecule type" value="Genomic_DNA"/>
</dbReference>
<dbReference type="Proteomes" id="UP000627092">
    <property type="component" value="Chromosome"/>
</dbReference>
<sequence>MSKRKNAMEIREAFEEAGHSLSLFIDLCTSDVQLTQRSKLALSAYGKTCMKSFEDAESGLRSLDETRDDFIDHR</sequence>
<proteinExistence type="predicted"/>
<dbReference type="AlphaFoldDB" id="A0A9E6TC72"/>
<protein>
    <submittedName>
        <fullName evidence="1">Uncharacterized protein</fullName>
    </submittedName>
</protein>
<evidence type="ECO:0000313" key="2">
    <source>
        <dbReference type="Proteomes" id="UP000627092"/>
    </source>
</evidence>
<dbReference type="RefSeq" id="WP_095113953.1">
    <property type="nucleotide sequence ID" value="NZ_CP077090.1"/>
</dbReference>
<organism evidence="1 2">
    <name type="scientific">Pseudomonas zeae</name>
    <dbReference type="NCBI Taxonomy" id="2745510"/>
    <lineage>
        <taxon>Bacteria</taxon>
        <taxon>Pseudomonadati</taxon>
        <taxon>Pseudomonadota</taxon>
        <taxon>Gammaproteobacteria</taxon>
        <taxon>Pseudomonadales</taxon>
        <taxon>Pseudomonadaceae</taxon>
        <taxon>Pseudomonas</taxon>
    </lineage>
</organism>
<name>A0A9E6TC72_9PSED</name>
<gene>
    <name evidence="1" type="ORF">HU754_002595</name>
</gene>
<reference evidence="1" key="2">
    <citation type="journal article" date="2021" name="Microorganisms">
        <title>The Ever-Expanding Pseudomonas Genus: Description of 43 New Species and Partition of the Pseudomonas putida Group.</title>
        <authorList>
            <person name="Girard L."/>
            <person name="Lood C."/>
            <person name="Hofte M."/>
            <person name="Vandamme P."/>
            <person name="Rokni-Zadeh H."/>
            <person name="van Noort V."/>
            <person name="Lavigne R."/>
            <person name="De Mot R."/>
        </authorList>
    </citation>
    <scope>NUCLEOTIDE SEQUENCE</scope>
    <source>
        <strain evidence="1">OE 48.2</strain>
    </source>
</reference>
<reference evidence="1" key="1">
    <citation type="journal article" date="2020" name="Microorganisms">
        <title>Reliable Identification of Environmental Pseudomonas Isolates Using the rpoD Gene.</title>
        <authorList>
            <consortium name="The Broad Institute Genome Sequencing Platform"/>
            <person name="Girard L."/>
            <person name="Lood C."/>
            <person name="Rokni-Zadeh H."/>
            <person name="van Noort V."/>
            <person name="Lavigne R."/>
            <person name="De Mot R."/>
        </authorList>
    </citation>
    <scope>NUCLEOTIDE SEQUENCE</scope>
    <source>
        <strain evidence="1">OE 48.2</strain>
    </source>
</reference>
<evidence type="ECO:0000313" key="1">
    <source>
        <dbReference type="EMBL" id="QXI12324.1"/>
    </source>
</evidence>